<dbReference type="EMBL" id="VLTK01000014">
    <property type="protein sequence ID" value="TSI12839.1"/>
    <property type="molecule type" value="Genomic_DNA"/>
</dbReference>
<comment type="caution">
    <text evidence="2">The sequence shown here is derived from an EMBL/GenBank/DDBJ whole genome shotgun (WGS) entry which is preliminary data.</text>
</comment>
<dbReference type="PANTHER" id="PTHR11895:SF76">
    <property type="entry name" value="INDOLEACETAMIDE HYDROLASE"/>
    <property type="match status" value="1"/>
</dbReference>
<dbReference type="GO" id="GO:0003824">
    <property type="term" value="F:catalytic activity"/>
    <property type="evidence" value="ECO:0007669"/>
    <property type="project" value="InterPro"/>
</dbReference>
<dbReference type="AlphaFoldDB" id="A0A556C5U9"/>
<dbReference type="Pfam" id="PF01425">
    <property type="entry name" value="Amidase"/>
    <property type="match status" value="1"/>
</dbReference>
<feature type="domain" description="Amidase" evidence="1">
    <location>
        <begin position="39"/>
        <end position="481"/>
    </location>
</feature>
<proteinExistence type="predicted"/>
<reference evidence="2 3" key="1">
    <citation type="submission" date="2019-07" db="EMBL/GenBank/DDBJ databases">
        <title>Draft genome sequence of Brevibacterium aurantiacum XU54 isolated from Xinjiang China.</title>
        <authorList>
            <person name="Xu X."/>
        </authorList>
    </citation>
    <scope>NUCLEOTIDE SEQUENCE [LARGE SCALE GENOMIC DNA]</scope>
    <source>
        <strain evidence="2 3">XU54</strain>
    </source>
</reference>
<dbReference type="SUPFAM" id="SSF75304">
    <property type="entry name" value="Amidase signature (AS) enzymes"/>
    <property type="match status" value="1"/>
</dbReference>
<sequence>MSSLPPTPVDDHAHESELTWLSTRELASRLARREVSSREVLSDQLARIDSVNPVLNAVVTRDDGRAHAQAANADAITARCQRSTNLAGSGLGRLHGVPLTHKESNDVAGWTTTRGSKLLLDNVASEDALIIARLRNAGVVSSGKTNIPEFTAGSHTFNNIFGTTVNPYDTTKSTAGSSGGAAAAISAGVQASGDGSDMGGSLRTPASFTNIVGMRPSNGRIPHALPANPWQWLAQTGFMARTVSDVALLMSVACGPAAGAPSSIPEPASVFDRWEFAEPEHHEPGSGLTGLRIGFSTDLGGLIPVERRVADVLGPVAGVLAAAGACVDETLPDLHAADEVFHIRRAYDFAVDYREFVRDHRREVREAVVWNTELGLNLKVDDLIEADQARCRLQASVEEYFSHHDLFVLAASQVAPFDANIEYPHEIDGQHLADYLEWMRAATIVSATGCPAVSVPAGFTADGLPVGVQFVAAPGKDVELLLACQAFEELTNHHRQTPVL</sequence>
<dbReference type="InterPro" id="IPR000120">
    <property type="entry name" value="Amidase"/>
</dbReference>
<dbReference type="InterPro" id="IPR036928">
    <property type="entry name" value="AS_sf"/>
</dbReference>
<organism evidence="2 3">
    <name type="scientific">Brevibacterium aurantiacum</name>
    <dbReference type="NCBI Taxonomy" id="273384"/>
    <lineage>
        <taxon>Bacteria</taxon>
        <taxon>Bacillati</taxon>
        <taxon>Actinomycetota</taxon>
        <taxon>Actinomycetes</taxon>
        <taxon>Micrococcales</taxon>
        <taxon>Brevibacteriaceae</taxon>
        <taxon>Brevibacterium</taxon>
    </lineage>
</organism>
<dbReference type="InterPro" id="IPR023631">
    <property type="entry name" value="Amidase_dom"/>
</dbReference>
<evidence type="ECO:0000313" key="3">
    <source>
        <dbReference type="Proteomes" id="UP000316406"/>
    </source>
</evidence>
<dbReference type="Proteomes" id="UP000316406">
    <property type="component" value="Unassembled WGS sequence"/>
</dbReference>
<keyword evidence="3" id="KW-1185">Reference proteome</keyword>
<protein>
    <submittedName>
        <fullName evidence="2">Amidase</fullName>
    </submittedName>
</protein>
<evidence type="ECO:0000259" key="1">
    <source>
        <dbReference type="Pfam" id="PF01425"/>
    </source>
</evidence>
<accession>A0A556C5U9</accession>
<name>A0A556C5U9_BREAU</name>
<dbReference type="OrthoDB" id="182039at2"/>
<dbReference type="PANTHER" id="PTHR11895">
    <property type="entry name" value="TRANSAMIDASE"/>
    <property type="match status" value="1"/>
</dbReference>
<gene>
    <name evidence="2" type="ORF">FO013_18825</name>
</gene>
<dbReference type="Gene3D" id="3.90.1300.10">
    <property type="entry name" value="Amidase signature (AS) domain"/>
    <property type="match status" value="1"/>
</dbReference>
<dbReference type="RefSeq" id="WP_143924100.1">
    <property type="nucleotide sequence ID" value="NZ_VLTK01000014.1"/>
</dbReference>
<evidence type="ECO:0000313" key="2">
    <source>
        <dbReference type="EMBL" id="TSI12839.1"/>
    </source>
</evidence>